<dbReference type="EMBL" id="CP040896">
    <property type="protein sequence ID" value="QDA61979.1"/>
    <property type="molecule type" value="Genomic_DNA"/>
</dbReference>
<proteinExistence type="predicted"/>
<feature type="repeat" description="TPR" evidence="1">
    <location>
        <begin position="253"/>
        <end position="286"/>
    </location>
</feature>
<dbReference type="SUPFAM" id="SSF48452">
    <property type="entry name" value="TPR-like"/>
    <property type="match status" value="1"/>
</dbReference>
<dbReference type="InterPro" id="IPR019734">
    <property type="entry name" value="TPR_rpt"/>
</dbReference>
<organism evidence="3 4">
    <name type="scientific">Hymenobacter jejuensis</name>
    <dbReference type="NCBI Taxonomy" id="2502781"/>
    <lineage>
        <taxon>Bacteria</taxon>
        <taxon>Pseudomonadati</taxon>
        <taxon>Bacteroidota</taxon>
        <taxon>Cytophagia</taxon>
        <taxon>Cytophagales</taxon>
        <taxon>Hymenobacteraceae</taxon>
        <taxon>Hymenobacter</taxon>
    </lineage>
</organism>
<keyword evidence="1" id="KW-0802">TPR repeat</keyword>
<gene>
    <name evidence="3" type="ORF">FHG12_18570</name>
</gene>
<dbReference type="KEGG" id="hyj:FHG12_18570"/>
<dbReference type="RefSeq" id="WP_139517211.1">
    <property type="nucleotide sequence ID" value="NZ_CP040896.1"/>
</dbReference>
<sequence length="379" mass="41728">MKKIFLTLVAAAALHTASAQNSAVTNAILFQKQGTLDKARTEIDKAITNEKTSGKAKTWYTRGDVYQGMVDSPIYGKALQPGEGTKIAFESYQKAIQIDGKDGEYGKLATAKLDNLYGAALNAGVENYNGKNYGEALKAYQMAQQIRPADTTAYLYAAYAAEANQDFASAKSNYSKLMALNYKSPQVYGRLLQIARQEKNDAEAKQIIQQALQAYPNNKAFLLEDLNMDLTAGRGKDAIDKINRAIAADPTNSNLYAVLGSIYDQNKQPDQALAAYRKAVEIDPNNFDAQFNLGVYNYNKAADAYTKASKMDLASYQKSGKKLEADGKKYFQDSVPYFEKALQLQPNDRATISSLQKVYFRLGRTADADKMNAKLSALK</sequence>
<evidence type="ECO:0000313" key="3">
    <source>
        <dbReference type="EMBL" id="QDA61979.1"/>
    </source>
</evidence>
<dbReference type="Pfam" id="PF13181">
    <property type="entry name" value="TPR_8"/>
    <property type="match status" value="1"/>
</dbReference>
<dbReference type="Proteomes" id="UP000305398">
    <property type="component" value="Chromosome"/>
</dbReference>
<feature type="chain" id="PRO_5023009983" evidence="2">
    <location>
        <begin position="20"/>
        <end position="379"/>
    </location>
</feature>
<dbReference type="InterPro" id="IPR011990">
    <property type="entry name" value="TPR-like_helical_dom_sf"/>
</dbReference>
<dbReference type="Pfam" id="PF13414">
    <property type="entry name" value="TPR_11"/>
    <property type="match status" value="1"/>
</dbReference>
<keyword evidence="4" id="KW-1185">Reference proteome</keyword>
<dbReference type="SMART" id="SM00028">
    <property type="entry name" value="TPR"/>
    <property type="match status" value="5"/>
</dbReference>
<reference evidence="3 4" key="1">
    <citation type="submission" date="2019-06" db="EMBL/GenBank/DDBJ databases">
        <authorList>
            <person name="Srinivasan S."/>
        </authorList>
    </citation>
    <scope>NUCLEOTIDE SEQUENCE [LARGE SCALE GENOMIC DNA]</scope>
    <source>
        <strain evidence="3 4">17J68-5</strain>
    </source>
</reference>
<feature type="signal peptide" evidence="2">
    <location>
        <begin position="1"/>
        <end position="19"/>
    </location>
</feature>
<keyword evidence="2" id="KW-0732">Signal</keyword>
<accession>A0A5B8A479</accession>
<dbReference type="PANTHER" id="PTHR12558">
    <property type="entry name" value="CELL DIVISION CYCLE 16,23,27"/>
    <property type="match status" value="1"/>
</dbReference>
<evidence type="ECO:0000256" key="2">
    <source>
        <dbReference type="SAM" id="SignalP"/>
    </source>
</evidence>
<dbReference type="SUPFAM" id="SSF48439">
    <property type="entry name" value="Protein prenylyltransferase"/>
    <property type="match status" value="1"/>
</dbReference>
<evidence type="ECO:0000256" key="1">
    <source>
        <dbReference type="PROSITE-ProRule" id="PRU00339"/>
    </source>
</evidence>
<dbReference type="OrthoDB" id="739506at2"/>
<name>A0A5B8A479_9BACT</name>
<dbReference type="Gene3D" id="1.25.40.10">
    <property type="entry name" value="Tetratricopeptide repeat domain"/>
    <property type="match status" value="3"/>
</dbReference>
<protein>
    <submittedName>
        <fullName evidence="3">Tetratricopeptide repeat protein</fullName>
    </submittedName>
</protein>
<dbReference type="AlphaFoldDB" id="A0A5B8A479"/>
<dbReference type="PANTHER" id="PTHR12558:SF13">
    <property type="entry name" value="CELL DIVISION CYCLE PROTEIN 27 HOMOLOG"/>
    <property type="match status" value="1"/>
</dbReference>
<dbReference type="PROSITE" id="PS50005">
    <property type="entry name" value="TPR"/>
    <property type="match status" value="1"/>
</dbReference>
<evidence type="ECO:0000313" key="4">
    <source>
        <dbReference type="Proteomes" id="UP000305398"/>
    </source>
</evidence>
<dbReference type="PROSITE" id="PS50293">
    <property type="entry name" value="TPR_REGION"/>
    <property type="match status" value="1"/>
</dbReference>